<proteinExistence type="predicted"/>
<evidence type="ECO:0000256" key="1">
    <source>
        <dbReference type="SAM" id="MobiDB-lite"/>
    </source>
</evidence>
<sequence length="799" mass="85031">MPHRAPALLLACWTGLSPLAGARSRPPAPPSDPQSEAKGDRTLSPYFFVKGEAAVDQLPLKATSAQVALAGVVADVTVTQVYRNTGTKPLEALYVFPGSTRSAVHAMTMRIGERVLRAQIRERGQARADYERAKQEGRSASLLEQQRPNVFQMNVANILPGDEIRVELCYTELLVPTAGTYEFVFPTVVGPRFAGRSGTASDTGEAWVANPYTHAEEKPATTFDLSLTLAAGLPIARMGCDTHRTTLAYDGKDRATLRLDPSEAHGGNRDFILKYQLAGGAVQSGLLLDQGKDGNTFLVMAQPPKRVAPKDLPPREYVFIMDVSGSQMGFPLEVSKGLMKEMIQGLRPQDRFNVMVFEGSAAFWSPEGSVAATPEHTREALAFVGAQHGGGGTELASALRKALGLPRVPGISRTFVVSTDGYISADGQVFDLIRQNLGSANLFAFGIGSSVNRHLIEGMAHAGQGEAFVVTRPDQAAAEAERFRAYVSAPVLTNVRLTTNGFAVKDLEPVQLPDVLADRPVICLGRWTGAARGTVTISGVTGAGPWHQTFDVAQVADRAHPALAQLWARQRIQRLADYDPFGADEERKAEVTRLGLAYHLLTAYTSFVAVDTQVRNTGGRATVLQPLPLPEGVSDAAIGGGVLASLPAQRMTPAPVSLAVEAAAQDQALSRESRYRAKADPGRAVGDTSAAGRGEGEPPEALPVARIRSLSASAAPDLSALRQELQARLGRRDLRTALAGLPSGTVLVLKLDAAGRVISATFQKGFAGSARAVALLEAWRLQAWGGRAGEVRITLAGGR</sequence>
<dbReference type="EMBL" id="BSDD01000005">
    <property type="protein sequence ID" value="GLH70922.1"/>
    <property type="molecule type" value="Genomic_DNA"/>
</dbReference>
<dbReference type="Gene3D" id="3.40.50.410">
    <property type="entry name" value="von Willebrand factor, type A domain"/>
    <property type="match status" value="1"/>
</dbReference>
<feature type="compositionally biased region" description="Basic and acidic residues" evidence="1">
    <location>
        <begin position="671"/>
        <end position="681"/>
    </location>
</feature>
<dbReference type="PROSITE" id="PS50234">
    <property type="entry name" value="VWFA"/>
    <property type="match status" value="1"/>
</dbReference>
<protein>
    <submittedName>
        <fullName evidence="5">Inter-alpha-trypsin inhibitor domain-containing protein</fullName>
    </submittedName>
</protein>
<dbReference type="Pfam" id="PF13768">
    <property type="entry name" value="VWA_3"/>
    <property type="match status" value="1"/>
</dbReference>
<dbReference type="PROSITE" id="PS51468">
    <property type="entry name" value="VIT"/>
    <property type="match status" value="1"/>
</dbReference>
<feature type="domain" description="VIT" evidence="4">
    <location>
        <begin position="44"/>
        <end position="172"/>
    </location>
</feature>
<dbReference type="InterPro" id="IPR013694">
    <property type="entry name" value="VIT"/>
</dbReference>
<feature type="signal peptide" evidence="2">
    <location>
        <begin position="1"/>
        <end position="22"/>
    </location>
</feature>
<keyword evidence="6" id="KW-1185">Reference proteome</keyword>
<keyword evidence="2" id="KW-0732">Signal</keyword>
<feature type="domain" description="VWFA" evidence="3">
    <location>
        <begin position="316"/>
        <end position="487"/>
    </location>
</feature>
<dbReference type="SMART" id="SM00327">
    <property type="entry name" value="VWA"/>
    <property type="match status" value="1"/>
</dbReference>
<feature type="region of interest" description="Disordered" evidence="1">
    <location>
        <begin position="21"/>
        <end position="41"/>
    </location>
</feature>
<dbReference type="PANTHER" id="PTHR45737">
    <property type="entry name" value="VON WILLEBRAND FACTOR A DOMAIN-CONTAINING PROTEIN 5A"/>
    <property type="match status" value="1"/>
</dbReference>
<evidence type="ECO:0000259" key="4">
    <source>
        <dbReference type="PROSITE" id="PS51468"/>
    </source>
</evidence>
<gene>
    <name evidence="5" type="ORF">GETHPA_24550</name>
</gene>
<feature type="chain" id="PRO_5046616898" evidence="2">
    <location>
        <begin position="23"/>
        <end position="799"/>
    </location>
</feature>
<dbReference type="SUPFAM" id="SSF53300">
    <property type="entry name" value="vWA-like"/>
    <property type="match status" value="1"/>
</dbReference>
<dbReference type="Proteomes" id="UP001165089">
    <property type="component" value="Unassembled WGS sequence"/>
</dbReference>
<accession>A0ABQ5Q8J2</accession>
<evidence type="ECO:0000259" key="3">
    <source>
        <dbReference type="PROSITE" id="PS50234"/>
    </source>
</evidence>
<reference evidence="5 6" key="1">
    <citation type="journal article" date="2023" name="Antonie Van Leeuwenhoek">
        <title>Mesoterricola silvestris gen. nov., sp. nov., Mesoterricola sediminis sp. nov., Geothrix oryzae sp. nov., Geothrix edaphica sp. nov., Geothrix rubra sp. nov., and Geothrix limicola sp. nov., six novel members of Acidobacteriota isolated from soils.</title>
        <authorList>
            <person name="Itoh H."/>
            <person name="Sugisawa Y."/>
            <person name="Mise K."/>
            <person name="Xu Z."/>
            <person name="Kuniyasu M."/>
            <person name="Ushijima N."/>
            <person name="Kawano K."/>
            <person name="Kobayashi E."/>
            <person name="Shiratori Y."/>
            <person name="Masuda Y."/>
            <person name="Senoo K."/>
        </authorList>
    </citation>
    <scope>NUCLEOTIDE SEQUENCE [LARGE SCALE GENOMIC DNA]</scope>
    <source>
        <strain evidence="5 6">Red803</strain>
    </source>
</reference>
<feature type="region of interest" description="Disordered" evidence="1">
    <location>
        <begin position="671"/>
        <end position="700"/>
    </location>
</feature>
<dbReference type="PANTHER" id="PTHR45737:SF6">
    <property type="entry name" value="VON WILLEBRAND FACTOR A DOMAIN-CONTAINING PROTEIN 5A"/>
    <property type="match status" value="1"/>
</dbReference>
<dbReference type="InterPro" id="IPR002035">
    <property type="entry name" value="VWF_A"/>
</dbReference>
<evidence type="ECO:0000256" key="2">
    <source>
        <dbReference type="SAM" id="SignalP"/>
    </source>
</evidence>
<name>A0ABQ5Q8J2_9BACT</name>
<dbReference type="Pfam" id="PF08487">
    <property type="entry name" value="VIT"/>
    <property type="match status" value="1"/>
</dbReference>
<dbReference type="InterPro" id="IPR036465">
    <property type="entry name" value="vWFA_dom_sf"/>
</dbReference>
<dbReference type="SMART" id="SM00609">
    <property type="entry name" value="VIT"/>
    <property type="match status" value="1"/>
</dbReference>
<comment type="caution">
    <text evidence="5">The sequence shown here is derived from an EMBL/GenBank/DDBJ whole genome shotgun (WGS) entry which is preliminary data.</text>
</comment>
<evidence type="ECO:0000313" key="6">
    <source>
        <dbReference type="Proteomes" id="UP001165089"/>
    </source>
</evidence>
<evidence type="ECO:0000313" key="5">
    <source>
        <dbReference type="EMBL" id="GLH70922.1"/>
    </source>
</evidence>
<organism evidence="5 6">
    <name type="scientific">Geothrix rubra</name>
    <dbReference type="NCBI Taxonomy" id="2927977"/>
    <lineage>
        <taxon>Bacteria</taxon>
        <taxon>Pseudomonadati</taxon>
        <taxon>Acidobacteriota</taxon>
        <taxon>Holophagae</taxon>
        <taxon>Holophagales</taxon>
        <taxon>Holophagaceae</taxon>
        <taxon>Geothrix</taxon>
    </lineage>
</organism>
<dbReference type="RefSeq" id="WP_285726653.1">
    <property type="nucleotide sequence ID" value="NZ_BSDD01000005.1"/>
</dbReference>